<dbReference type="EMBL" id="KZ992426">
    <property type="protein sequence ID" value="RKP11125.1"/>
    <property type="molecule type" value="Genomic_DNA"/>
</dbReference>
<dbReference type="PANTHER" id="PTHR28523">
    <property type="entry name" value="CYTOCHROME C OXIDASE ASSEMBLY FACTOR 1"/>
    <property type="match status" value="1"/>
</dbReference>
<organism evidence="1 2">
    <name type="scientific">Thamnocephalis sphaerospora</name>
    <dbReference type="NCBI Taxonomy" id="78915"/>
    <lineage>
        <taxon>Eukaryota</taxon>
        <taxon>Fungi</taxon>
        <taxon>Fungi incertae sedis</taxon>
        <taxon>Zoopagomycota</taxon>
        <taxon>Zoopagomycotina</taxon>
        <taxon>Zoopagomycetes</taxon>
        <taxon>Zoopagales</taxon>
        <taxon>Sigmoideomycetaceae</taxon>
        <taxon>Thamnocephalis</taxon>
    </lineage>
</organism>
<dbReference type="AlphaFoldDB" id="A0A4P9XXK5"/>
<dbReference type="Proteomes" id="UP000271241">
    <property type="component" value="Unassembled WGS sequence"/>
</dbReference>
<dbReference type="InterPro" id="IPR042432">
    <property type="entry name" value="Coa1_fungi"/>
</dbReference>
<accession>A0A4P9XXK5</accession>
<evidence type="ECO:0000313" key="1">
    <source>
        <dbReference type="EMBL" id="RKP11125.1"/>
    </source>
</evidence>
<evidence type="ECO:0000313" key="2">
    <source>
        <dbReference type="Proteomes" id="UP000271241"/>
    </source>
</evidence>
<dbReference type="STRING" id="78915.A0A4P9XXK5"/>
<dbReference type="Pfam" id="PF08695">
    <property type="entry name" value="Coa1"/>
    <property type="match status" value="1"/>
</dbReference>
<protein>
    <submittedName>
        <fullName evidence="1">Cytochrome oxidase complex assembly protein 1-domain-containing protein</fullName>
    </submittedName>
</protein>
<dbReference type="GO" id="GO:0005743">
    <property type="term" value="C:mitochondrial inner membrane"/>
    <property type="evidence" value="ECO:0007669"/>
    <property type="project" value="TreeGrafter"/>
</dbReference>
<name>A0A4P9XXK5_9FUNG</name>
<dbReference type="OrthoDB" id="2100652at2759"/>
<gene>
    <name evidence="1" type="ORF">THASP1DRAFT_27104</name>
</gene>
<keyword evidence="2" id="KW-1185">Reference proteome</keyword>
<dbReference type="PANTHER" id="PTHR28523:SF1">
    <property type="entry name" value="CYTOCHROME C OXIDASE ASSEMBLY FACTOR 1"/>
    <property type="match status" value="1"/>
</dbReference>
<reference evidence="2" key="1">
    <citation type="journal article" date="2018" name="Nat. Microbiol.">
        <title>Leveraging single-cell genomics to expand the fungal tree of life.</title>
        <authorList>
            <person name="Ahrendt S.R."/>
            <person name="Quandt C.A."/>
            <person name="Ciobanu D."/>
            <person name="Clum A."/>
            <person name="Salamov A."/>
            <person name="Andreopoulos B."/>
            <person name="Cheng J.F."/>
            <person name="Woyke T."/>
            <person name="Pelin A."/>
            <person name="Henrissat B."/>
            <person name="Reynolds N.K."/>
            <person name="Benny G.L."/>
            <person name="Smith M.E."/>
            <person name="James T.Y."/>
            <person name="Grigoriev I.V."/>
        </authorList>
    </citation>
    <scope>NUCLEOTIDE SEQUENCE [LARGE SCALE GENOMIC DNA]</scope>
    <source>
        <strain evidence="2">RSA 1356</strain>
    </source>
</reference>
<proteinExistence type="predicted"/>
<dbReference type="GO" id="GO:0033617">
    <property type="term" value="P:mitochondrial respiratory chain complex IV assembly"/>
    <property type="evidence" value="ECO:0007669"/>
    <property type="project" value="InterPro"/>
</dbReference>
<dbReference type="InterPro" id="IPR014807">
    <property type="entry name" value="Coa1"/>
</dbReference>
<sequence>MLPRLTNSTHRVYATAGRLYSRSVLATCRPACQPCRSLSSAGSKRGVTTTAAGDKAFDAFARVNTKLPEPEKPLRRWLRYGAYATVGVVVWKVCLGLAFNQQRLNSSVMSGALFAVQHDPAVIAVLGEGVQLAKQYAWLPRPFVLGTVNQLHGVVDIRFNVAGNRGNGVVHFRSTRAYKTANWTTDLFHLQLENGQKIELPSAEAMAEATEVSALT</sequence>